<dbReference type="InterPro" id="IPR041581">
    <property type="entry name" value="Glyoxalase_6"/>
</dbReference>
<dbReference type="PANTHER" id="PTHR35908">
    <property type="entry name" value="HYPOTHETICAL FUSION PROTEIN"/>
    <property type="match status" value="1"/>
</dbReference>
<dbReference type="SUPFAM" id="SSF54593">
    <property type="entry name" value="Glyoxalase/Bleomycin resistance protein/Dihydroxybiphenyl dioxygenase"/>
    <property type="match status" value="1"/>
</dbReference>
<sequence length="125" mass="13718">MARIMDIVFDCEYAPALARWWVQVLEGYSVAPYGPDDPDPDEDPTVLVVPGPGGGPRLWFTQVPERKTVKNRVHLDLNAEDPVAELARLTGLGARVLWETDGLTVLADPEGNEFCLDKDQASVTA</sequence>
<evidence type="ECO:0000259" key="1">
    <source>
        <dbReference type="Pfam" id="PF18029"/>
    </source>
</evidence>
<evidence type="ECO:0000313" key="3">
    <source>
        <dbReference type="Proteomes" id="UP000681340"/>
    </source>
</evidence>
<dbReference type="EMBL" id="BOQL01000032">
    <property type="protein sequence ID" value="GIM70735.1"/>
    <property type="molecule type" value="Genomic_DNA"/>
</dbReference>
<evidence type="ECO:0000313" key="2">
    <source>
        <dbReference type="EMBL" id="GIM70735.1"/>
    </source>
</evidence>
<dbReference type="AlphaFoldDB" id="A0A919VPB3"/>
<dbReference type="CDD" id="cd06587">
    <property type="entry name" value="VOC"/>
    <property type="match status" value="1"/>
</dbReference>
<gene>
    <name evidence="2" type="ORF">Aau02nite_42430</name>
</gene>
<name>A0A919VPB3_9ACTN</name>
<dbReference type="Pfam" id="PF18029">
    <property type="entry name" value="Glyoxalase_6"/>
    <property type="match status" value="1"/>
</dbReference>
<organism evidence="2 3">
    <name type="scientific">Actinoplanes auranticolor</name>
    <dbReference type="NCBI Taxonomy" id="47988"/>
    <lineage>
        <taxon>Bacteria</taxon>
        <taxon>Bacillati</taxon>
        <taxon>Actinomycetota</taxon>
        <taxon>Actinomycetes</taxon>
        <taxon>Micromonosporales</taxon>
        <taxon>Micromonosporaceae</taxon>
        <taxon>Actinoplanes</taxon>
    </lineage>
</organism>
<proteinExistence type="predicted"/>
<comment type="caution">
    <text evidence="2">The sequence shown here is derived from an EMBL/GenBank/DDBJ whole genome shotgun (WGS) entry which is preliminary data.</text>
</comment>
<keyword evidence="3" id="KW-1185">Reference proteome</keyword>
<feature type="domain" description="Glyoxalase-like" evidence="1">
    <location>
        <begin position="7"/>
        <end position="116"/>
    </location>
</feature>
<accession>A0A919VPB3</accession>
<protein>
    <recommendedName>
        <fullName evidence="1">Glyoxalase-like domain-containing protein</fullName>
    </recommendedName>
</protein>
<dbReference type="InterPro" id="IPR029068">
    <property type="entry name" value="Glyas_Bleomycin-R_OHBP_Dase"/>
</dbReference>
<dbReference type="PANTHER" id="PTHR35908:SF1">
    <property type="entry name" value="CONSERVED PROTEIN"/>
    <property type="match status" value="1"/>
</dbReference>
<dbReference type="Gene3D" id="3.10.180.10">
    <property type="entry name" value="2,3-Dihydroxybiphenyl 1,2-Dioxygenase, domain 1"/>
    <property type="match status" value="1"/>
</dbReference>
<dbReference type="Proteomes" id="UP000681340">
    <property type="component" value="Unassembled WGS sequence"/>
</dbReference>
<reference evidence="2" key="1">
    <citation type="submission" date="2021-03" db="EMBL/GenBank/DDBJ databases">
        <title>Whole genome shotgun sequence of Actinoplanes auranticolor NBRC 12245.</title>
        <authorList>
            <person name="Komaki H."/>
            <person name="Tamura T."/>
        </authorList>
    </citation>
    <scope>NUCLEOTIDE SEQUENCE</scope>
    <source>
        <strain evidence="2">NBRC 12245</strain>
    </source>
</reference>